<keyword evidence="2 7" id="KW-0813">Transport</keyword>
<protein>
    <submittedName>
        <fullName evidence="9">ABC transporter, permease protein</fullName>
    </submittedName>
</protein>
<evidence type="ECO:0000256" key="4">
    <source>
        <dbReference type="ARBA" id="ARBA00022692"/>
    </source>
</evidence>
<evidence type="ECO:0000256" key="7">
    <source>
        <dbReference type="RuleBase" id="RU363032"/>
    </source>
</evidence>
<dbReference type="OrthoDB" id="9807402at2"/>
<dbReference type="RefSeq" id="WP_037277735.1">
    <property type="nucleotide sequence ID" value="NZ_KK088532.1"/>
</dbReference>
<gene>
    <name evidence="9" type="ORF">Rumeso_02056</name>
</gene>
<dbReference type="EMBL" id="AOSK01000047">
    <property type="protein sequence ID" value="EYD76361.1"/>
    <property type="molecule type" value="Genomic_DNA"/>
</dbReference>
<evidence type="ECO:0000256" key="2">
    <source>
        <dbReference type="ARBA" id="ARBA00022448"/>
    </source>
</evidence>
<feature type="domain" description="ABC transmembrane type-1" evidence="8">
    <location>
        <begin position="105"/>
        <end position="324"/>
    </location>
</feature>
<proteinExistence type="inferred from homology"/>
<keyword evidence="4 7" id="KW-0812">Transmembrane</keyword>
<keyword evidence="3" id="KW-1003">Cell membrane</keyword>
<dbReference type="PANTHER" id="PTHR30465:SF43">
    <property type="entry name" value="OLIGOPEPTIDE ABC TRANSPORTER, PERMEASE PROTEIN"/>
    <property type="match status" value="1"/>
</dbReference>
<evidence type="ECO:0000313" key="10">
    <source>
        <dbReference type="Proteomes" id="UP000019666"/>
    </source>
</evidence>
<dbReference type="HOGENOM" id="CLU_036879_1_1_5"/>
<feature type="transmembrane region" description="Helical" evidence="7">
    <location>
        <begin position="144"/>
        <end position="166"/>
    </location>
</feature>
<dbReference type="PROSITE" id="PS50928">
    <property type="entry name" value="ABC_TM1"/>
    <property type="match status" value="1"/>
</dbReference>
<feature type="transmembrane region" description="Helical" evidence="7">
    <location>
        <begin position="282"/>
        <end position="302"/>
    </location>
</feature>
<dbReference type="Pfam" id="PF19300">
    <property type="entry name" value="BPD_transp_1_N"/>
    <property type="match status" value="1"/>
</dbReference>
<evidence type="ECO:0000256" key="6">
    <source>
        <dbReference type="ARBA" id="ARBA00023136"/>
    </source>
</evidence>
<keyword evidence="10" id="KW-1185">Reference proteome</keyword>
<feature type="transmembrane region" description="Helical" evidence="7">
    <location>
        <begin position="308"/>
        <end position="332"/>
    </location>
</feature>
<sequence length="342" mass="37431">MLRFLLFRILQAIPVLFVMSVITFAIIQAPPGDYGDFVKSNLISQGGASVAAAEAAAEDYRERNGLNDPLPVQYLRWIGGIVTRGDFGFSFFYNKPVSEVVAERLPRTIMLALVCHILASLFGIGFGILAATRQYSWIDTALSFVAFLGMTIPRFLLALIILYVLAFKLNVQELGSFYSSRYGGQAYWLGPLDFNWAKLWNLVQHVWPVVFIATLGGLAYNMRVMRANLLDTLNSQYVETARAKGLPESRVIMRHAVPNALHPLMAYQGVVLPYMLTGEIEVAIVFSLATVGPAIVGSMGIGDVYVTATLLLVLGATLIVGNILADLGLALLDPRIRVGNQA</sequence>
<dbReference type="GO" id="GO:0055085">
    <property type="term" value="P:transmembrane transport"/>
    <property type="evidence" value="ECO:0007669"/>
    <property type="project" value="InterPro"/>
</dbReference>
<dbReference type="SUPFAM" id="SSF161098">
    <property type="entry name" value="MetI-like"/>
    <property type="match status" value="1"/>
</dbReference>
<dbReference type="InterPro" id="IPR000515">
    <property type="entry name" value="MetI-like"/>
</dbReference>
<dbReference type="Pfam" id="PF00528">
    <property type="entry name" value="BPD_transp_1"/>
    <property type="match status" value="1"/>
</dbReference>
<accession>A0A017HPQ4</accession>
<organism evidence="9 10">
    <name type="scientific">Rubellimicrobium mesophilum DSM 19309</name>
    <dbReference type="NCBI Taxonomy" id="442562"/>
    <lineage>
        <taxon>Bacteria</taxon>
        <taxon>Pseudomonadati</taxon>
        <taxon>Pseudomonadota</taxon>
        <taxon>Alphaproteobacteria</taxon>
        <taxon>Rhodobacterales</taxon>
        <taxon>Roseobacteraceae</taxon>
        <taxon>Rubellimicrobium</taxon>
    </lineage>
</organism>
<evidence type="ECO:0000259" key="8">
    <source>
        <dbReference type="PROSITE" id="PS50928"/>
    </source>
</evidence>
<dbReference type="PATRIC" id="fig|442562.3.peg.2030"/>
<feature type="transmembrane region" description="Helical" evidence="7">
    <location>
        <begin position="5"/>
        <end position="27"/>
    </location>
</feature>
<evidence type="ECO:0000256" key="1">
    <source>
        <dbReference type="ARBA" id="ARBA00004651"/>
    </source>
</evidence>
<evidence type="ECO:0000256" key="5">
    <source>
        <dbReference type="ARBA" id="ARBA00022989"/>
    </source>
</evidence>
<dbReference type="AlphaFoldDB" id="A0A017HPQ4"/>
<dbReference type="InterPro" id="IPR035906">
    <property type="entry name" value="MetI-like_sf"/>
</dbReference>
<dbReference type="GO" id="GO:0005886">
    <property type="term" value="C:plasma membrane"/>
    <property type="evidence" value="ECO:0007669"/>
    <property type="project" value="UniProtKB-SubCell"/>
</dbReference>
<dbReference type="Proteomes" id="UP000019666">
    <property type="component" value="Unassembled WGS sequence"/>
</dbReference>
<dbReference type="PANTHER" id="PTHR30465">
    <property type="entry name" value="INNER MEMBRANE ABC TRANSPORTER"/>
    <property type="match status" value="1"/>
</dbReference>
<feature type="transmembrane region" description="Helical" evidence="7">
    <location>
        <begin position="202"/>
        <end position="220"/>
    </location>
</feature>
<feature type="transmembrane region" description="Helical" evidence="7">
    <location>
        <begin position="109"/>
        <end position="132"/>
    </location>
</feature>
<dbReference type="InterPro" id="IPR045621">
    <property type="entry name" value="BPD_transp_1_N"/>
</dbReference>
<comment type="subcellular location">
    <subcellularLocation>
        <location evidence="1 7">Cell membrane</location>
        <topology evidence="1 7">Multi-pass membrane protein</topology>
    </subcellularLocation>
</comment>
<keyword evidence="5 7" id="KW-1133">Transmembrane helix</keyword>
<comment type="caution">
    <text evidence="9">The sequence shown here is derived from an EMBL/GenBank/DDBJ whole genome shotgun (WGS) entry which is preliminary data.</text>
</comment>
<dbReference type="CDD" id="cd06261">
    <property type="entry name" value="TM_PBP2"/>
    <property type="match status" value="1"/>
</dbReference>
<dbReference type="STRING" id="442562.Rumeso_02056"/>
<evidence type="ECO:0000256" key="3">
    <source>
        <dbReference type="ARBA" id="ARBA00022475"/>
    </source>
</evidence>
<comment type="similarity">
    <text evidence="7">Belongs to the binding-protein-dependent transport system permease family.</text>
</comment>
<evidence type="ECO:0000313" key="9">
    <source>
        <dbReference type="EMBL" id="EYD76361.1"/>
    </source>
</evidence>
<name>A0A017HPQ4_9RHOB</name>
<reference evidence="9 10" key="1">
    <citation type="submission" date="2013-02" db="EMBL/GenBank/DDBJ databases">
        <authorList>
            <person name="Fiebig A."/>
            <person name="Goeker M."/>
            <person name="Klenk H.-P.P."/>
        </authorList>
    </citation>
    <scope>NUCLEOTIDE SEQUENCE [LARGE SCALE GENOMIC DNA]</scope>
    <source>
        <strain evidence="9 10">DSM 19309</strain>
    </source>
</reference>
<dbReference type="Gene3D" id="1.10.3720.10">
    <property type="entry name" value="MetI-like"/>
    <property type="match status" value="1"/>
</dbReference>
<keyword evidence="6 7" id="KW-0472">Membrane</keyword>